<dbReference type="SMART" id="SM00487">
    <property type="entry name" value="DEXDc"/>
    <property type="match status" value="1"/>
</dbReference>
<evidence type="ECO:0000256" key="3">
    <source>
        <dbReference type="ARBA" id="ARBA00022806"/>
    </source>
</evidence>
<reference evidence="7" key="1">
    <citation type="submission" date="2022-12" db="EMBL/GenBank/DDBJ databases">
        <title>Draft genome assemblies for two species of Escallonia (Escalloniales).</title>
        <authorList>
            <person name="Chanderbali A."/>
            <person name="Dervinis C."/>
            <person name="Anghel I."/>
            <person name="Soltis D."/>
            <person name="Soltis P."/>
            <person name="Zapata F."/>
        </authorList>
    </citation>
    <scope>NUCLEOTIDE SEQUENCE</scope>
    <source>
        <strain evidence="7">UCBG64.0493</strain>
        <tissue evidence="7">Leaf</tissue>
    </source>
</reference>
<keyword evidence="4" id="KW-0067">ATP-binding</keyword>
<sequence>MIDTAKKQHSLTGWNDEAFTAASRIKEGYSKISSALTFIIKYLAQLPHVYDEVLKGKDLIGLAQTGSGKTGAFAIPILQAFLETPQDFFACALSPTRLTTPFDRELAIQIAEQFEALGSGIGVKYVRLALWKPSRKHFSKELVGSVDHVQQSIALGKRPHIVVATPGRLVDHPSNTKGFTLRTLKYLVMFCDYVKKNMIEAASKYSTKIKETGGKKRRREGDDDEEEVPKYLDR</sequence>
<accession>A0AA88VE93</accession>
<feature type="domain" description="Helicase ATP-binding" evidence="6">
    <location>
        <begin position="50"/>
        <end position="189"/>
    </location>
</feature>
<dbReference type="Pfam" id="PF00270">
    <property type="entry name" value="DEAD"/>
    <property type="match status" value="1"/>
</dbReference>
<dbReference type="Proteomes" id="UP001188597">
    <property type="component" value="Unassembled WGS sequence"/>
</dbReference>
<evidence type="ECO:0000256" key="2">
    <source>
        <dbReference type="ARBA" id="ARBA00022801"/>
    </source>
</evidence>
<dbReference type="AlphaFoldDB" id="A0AA88VE93"/>
<keyword evidence="8" id="KW-1185">Reference proteome</keyword>
<dbReference type="GO" id="GO:0005829">
    <property type="term" value="C:cytosol"/>
    <property type="evidence" value="ECO:0007669"/>
    <property type="project" value="TreeGrafter"/>
</dbReference>
<gene>
    <name evidence="7" type="ORF">RJ639_017591</name>
</gene>
<dbReference type="PANTHER" id="PTHR47959">
    <property type="entry name" value="ATP-DEPENDENT RNA HELICASE RHLE-RELATED"/>
    <property type="match status" value="1"/>
</dbReference>
<dbReference type="Gene3D" id="3.40.50.300">
    <property type="entry name" value="P-loop containing nucleotide triphosphate hydrolases"/>
    <property type="match status" value="1"/>
</dbReference>
<dbReference type="InterPro" id="IPR050079">
    <property type="entry name" value="DEAD_box_RNA_helicase"/>
</dbReference>
<dbReference type="GO" id="GO:0005524">
    <property type="term" value="F:ATP binding"/>
    <property type="evidence" value="ECO:0007669"/>
    <property type="project" value="UniProtKB-KW"/>
</dbReference>
<evidence type="ECO:0000256" key="5">
    <source>
        <dbReference type="SAM" id="MobiDB-lite"/>
    </source>
</evidence>
<dbReference type="GO" id="GO:0003676">
    <property type="term" value="F:nucleic acid binding"/>
    <property type="evidence" value="ECO:0007669"/>
    <property type="project" value="InterPro"/>
</dbReference>
<dbReference type="EMBL" id="JAVXUP010001959">
    <property type="protein sequence ID" value="KAK3006697.1"/>
    <property type="molecule type" value="Genomic_DNA"/>
</dbReference>
<feature type="region of interest" description="Disordered" evidence="5">
    <location>
        <begin position="209"/>
        <end position="234"/>
    </location>
</feature>
<proteinExistence type="predicted"/>
<protein>
    <recommendedName>
        <fullName evidence="6">Helicase ATP-binding domain-containing protein</fullName>
    </recommendedName>
</protein>
<organism evidence="7 8">
    <name type="scientific">Escallonia herrerae</name>
    <dbReference type="NCBI Taxonomy" id="1293975"/>
    <lineage>
        <taxon>Eukaryota</taxon>
        <taxon>Viridiplantae</taxon>
        <taxon>Streptophyta</taxon>
        <taxon>Embryophyta</taxon>
        <taxon>Tracheophyta</taxon>
        <taxon>Spermatophyta</taxon>
        <taxon>Magnoliopsida</taxon>
        <taxon>eudicotyledons</taxon>
        <taxon>Gunneridae</taxon>
        <taxon>Pentapetalae</taxon>
        <taxon>asterids</taxon>
        <taxon>campanulids</taxon>
        <taxon>Escalloniales</taxon>
        <taxon>Escalloniaceae</taxon>
        <taxon>Escallonia</taxon>
    </lineage>
</organism>
<dbReference type="InterPro" id="IPR027417">
    <property type="entry name" value="P-loop_NTPase"/>
</dbReference>
<dbReference type="InterPro" id="IPR014001">
    <property type="entry name" value="Helicase_ATP-bd"/>
</dbReference>
<evidence type="ECO:0000313" key="7">
    <source>
        <dbReference type="EMBL" id="KAK3006697.1"/>
    </source>
</evidence>
<dbReference type="GO" id="GO:0016787">
    <property type="term" value="F:hydrolase activity"/>
    <property type="evidence" value="ECO:0007669"/>
    <property type="project" value="UniProtKB-KW"/>
</dbReference>
<dbReference type="PANTHER" id="PTHR47959:SF24">
    <property type="entry name" value="ATP-DEPENDENT RNA HELICASE"/>
    <property type="match status" value="1"/>
</dbReference>
<dbReference type="SUPFAM" id="SSF52540">
    <property type="entry name" value="P-loop containing nucleoside triphosphate hydrolases"/>
    <property type="match status" value="1"/>
</dbReference>
<evidence type="ECO:0000313" key="8">
    <source>
        <dbReference type="Proteomes" id="UP001188597"/>
    </source>
</evidence>
<dbReference type="InterPro" id="IPR011545">
    <property type="entry name" value="DEAD/DEAH_box_helicase_dom"/>
</dbReference>
<keyword evidence="1" id="KW-0547">Nucleotide-binding</keyword>
<keyword evidence="3" id="KW-0347">Helicase</keyword>
<keyword evidence="2" id="KW-0378">Hydrolase</keyword>
<dbReference type="PROSITE" id="PS51192">
    <property type="entry name" value="HELICASE_ATP_BIND_1"/>
    <property type="match status" value="1"/>
</dbReference>
<evidence type="ECO:0000256" key="1">
    <source>
        <dbReference type="ARBA" id="ARBA00022741"/>
    </source>
</evidence>
<dbReference type="GO" id="GO:0003724">
    <property type="term" value="F:RNA helicase activity"/>
    <property type="evidence" value="ECO:0007669"/>
    <property type="project" value="TreeGrafter"/>
</dbReference>
<comment type="caution">
    <text evidence="7">The sequence shown here is derived from an EMBL/GenBank/DDBJ whole genome shotgun (WGS) entry which is preliminary data.</text>
</comment>
<evidence type="ECO:0000256" key="4">
    <source>
        <dbReference type="ARBA" id="ARBA00022840"/>
    </source>
</evidence>
<name>A0AA88VE93_9ASTE</name>
<evidence type="ECO:0000259" key="6">
    <source>
        <dbReference type="PROSITE" id="PS51192"/>
    </source>
</evidence>